<keyword evidence="4" id="KW-1185">Reference proteome</keyword>
<dbReference type="Pfam" id="PF03050">
    <property type="entry name" value="DDE_Tnp_IS66"/>
    <property type="match status" value="1"/>
</dbReference>
<name>A0ABQ3HEF3_9NEIS</name>
<proteinExistence type="predicted"/>
<evidence type="ECO:0000313" key="4">
    <source>
        <dbReference type="Proteomes" id="UP000662678"/>
    </source>
</evidence>
<protein>
    <recommendedName>
        <fullName evidence="5">Transposase</fullName>
    </recommendedName>
</protein>
<dbReference type="InterPro" id="IPR004291">
    <property type="entry name" value="Transposase_IS66_central"/>
</dbReference>
<dbReference type="Pfam" id="PF13817">
    <property type="entry name" value="DDE_Tnp_IS66_C"/>
    <property type="match status" value="1"/>
</dbReference>
<dbReference type="InterPro" id="IPR052344">
    <property type="entry name" value="Transposase-related"/>
</dbReference>
<comment type="caution">
    <text evidence="3">The sequence shown here is derived from an EMBL/GenBank/DDBJ whole genome shotgun (WGS) entry which is preliminary data.</text>
</comment>
<dbReference type="InterPro" id="IPR039552">
    <property type="entry name" value="IS66_C"/>
</dbReference>
<sequence length="105" mass="11865">MFVKVTLARYSEDGRIEIDNNTAERSIRPLVLGRRNYLFAGSDGGGQSAAVIYSLIGTARLNDIEPYAYLRTVFERIADHPINRIDELLPWRLMKPAEQAQQEAA</sequence>
<dbReference type="PANTHER" id="PTHR33678">
    <property type="entry name" value="BLL1576 PROTEIN"/>
    <property type="match status" value="1"/>
</dbReference>
<evidence type="ECO:0000259" key="1">
    <source>
        <dbReference type="Pfam" id="PF03050"/>
    </source>
</evidence>
<dbReference type="EMBL" id="BMYP01000045">
    <property type="protein sequence ID" value="GHD81098.1"/>
    <property type="molecule type" value="Genomic_DNA"/>
</dbReference>
<feature type="domain" description="Transposase IS66 central" evidence="1">
    <location>
        <begin position="5"/>
        <end position="47"/>
    </location>
</feature>
<gene>
    <name evidence="3" type="ORF">GCM10011419_26600</name>
</gene>
<evidence type="ECO:0000313" key="3">
    <source>
        <dbReference type="EMBL" id="GHD81098.1"/>
    </source>
</evidence>
<accession>A0ABQ3HEF3</accession>
<dbReference type="Proteomes" id="UP000662678">
    <property type="component" value="Unassembled WGS sequence"/>
</dbReference>
<evidence type="ECO:0000259" key="2">
    <source>
        <dbReference type="Pfam" id="PF13817"/>
    </source>
</evidence>
<feature type="domain" description="Transposase IS66 C-terminal" evidence="2">
    <location>
        <begin position="54"/>
        <end position="91"/>
    </location>
</feature>
<evidence type="ECO:0008006" key="5">
    <source>
        <dbReference type="Google" id="ProtNLM"/>
    </source>
</evidence>
<dbReference type="PANTHER" id="PTHR33678:SF1">
    <property type="entry name" value="BLL1576 PROTEIN"/>
    <property type="match status" value="1"/>
</dbReference>
<reference evidence="4" key="1">
    <citation type="journal article" date="2019" name="Int. J. Syst. Evol. Microbiol.">
        <title>The Global Catalogue of Microorganisms (GCM) 10K type strain sequencing project: providing services to taxonomists for standard genome sequencing and annotation.</title>
        <authorList>
            <consortium name="The Broad Institute Genomics Platform"/>
            <consortium name="The Broad Institute Genome Sequencing Center for Infectious Disease"/>
            <person name="Wu L."/>
            <person name="Ma J."/>
        </authorList>
    </citation>
    <scope>NUCLEOTIDE SEQUENCE [LARGE SCALE GENOMIC DNA]</scope>
    <source>
        <strain evidence="4">KCTC 23713</strain>
    </source>
</reference>
<organism evidence="3 4">
    <name type="scientific">Vogesella fluminis</name>
    <dbReference type="NCBI Taxonomy" id="1069161"/>
    <lineage>
        <taxon>Bacteria</taxon>
        <taxon>Pseudomonadati</taxon>
        <taxon>Pseudomonadota</taxon>
        <taxon>Betaproteobacteria</taxon>
        <taxon>Neisseriales</taxon>
        <taxon>Chromobacteriaceae</taxon>
        <taxon>Vogesella</taxon>
    </lineage>
</organism>